<dbReference type="InterPro" id="IPR027417">
    <property type="entry name" value="P-loop_NTPase"/>
</dbReference>
<reference evidence="2 3" key="1">
    <citation type="submission" date="2023-07" db="EMBL/GenBank/DDBJ databases">
        <title>Genomic Encyclopedia of Type Strains, Phase IV (KMG-IV): sequencing the most valuable type-strain genomes for metagenomic binning, comparative biology and taxonomic classification.</title>
        <authorList>
            <person name="Goeker M."/>
        </authorList>
    </citation>
    <scope>NUCLEOTIDE SEQUENCE [LARGE SCALE GENOMIC DNA]</scope>
    <source>
        <strain evidence="2 3">DSM 1277</strain>
    </source>
</reference>
<dbReference type="Proteomes" id="UP001238467">
    <property type="component" value="Unassembled WGS sequence"/>
</dbReference>
<gene>
    <name evidence="2" type="ORF">J2S76_003144</name>
</gene>
<accession>A0ABU0DJV9</accession>
<evidence type="ECO:0000313" key="3">
    <source>
        <dbReference type="Proteomes" id="UP001238467"/>
    </source>
</evidence>
<dbReference type="RefSeq" id="WP_307061759.1">
    <property type="nucleotide sequence ID" value="NZ_JAUSUH010000007.1"/>
</dbReference>
<dbReference type="SUPFAM" id="SSF53795">
    <property type="entry name" value="PEP carboxykinase-like"/>
    <property type="match status" value="1"/>
</dbReference>
<dbReference type="Gene3D" id="3.40.50.300">
    <property type="entry name" value="P-loop containing nucleotide triphosphate hydrolases"/>
    <property type="match status" value="1"/>
</dbReference>
<proteinExistence type="predicted"/>
<sequence length="302" mass="31385">MRALLNGLERDTAGPSPQPWRLERGRPDLTGMEGRVLHEGQMESGPRFSLFQTADALVLLCGRELRIEADRMGGTGRAIVAPGSETLLTGQAGVFMVSAALDSMGQQLVHAAALARPGGAGAILLAAPSGAGKTTTSLALAQQGFGLMSDDGAVLCPGAGRVAVWGLPRRPKVHRATAALLPALAAGLLGDWDVAGEQPLDPARISGLRIAPPGLVLPLEALVWLGARRAGTTRCVPMGRDVFLAGFAVDNLNRGVAGVPEHQLRRFEAISRAVGHAPTYELQIGDQLADAGEALMRGVDQA</sequence>
<evidence type="ECO:0000313" key="2">
    <source>
        <dbReference type="EMBL" id="MDQ0348710.1"/>
    </source>
</evidence>
<feature type="region of interest" description="Disordered" evidence="1">
    <location>
        <begin position="1"/>
        <end position="26"/>
    </location>
</feature>
<keyword evidence="3" id="KW-1185">Reference proteome</keyword>
<evidence type="ECO:0000256" key="1">
    <source>
        <dbReference type="SAM" id="MobiDB-lite"/>
    </source>
</evidence>
<comment type="caution">
    <text evidence="2">The sequence shown here is derived from an EMBL/GenBank/DDBJ whole genome shotgun (WGS) entry which is preliminary data.</text>
</comment>
<name>A0ABU0DJV9_9HYPH</name>
<protein>
    <recommendedName>
        <fullName evidence="4">Hpr(Ser) kinase/phosphatase</fullName>
    </recommendedName>
</protein>
<dbReference type="EMBL" id="JAUSUH010000007">
    <property type="protein sequence ID" value="MDQ0348710.1"/>
    <property type="molecule type" value="Genomic_DNA"/>
</dbReference>
<evidence type="ECO:0008006" key="4">
    <source>
        <dbReference type="Google" id="ProtNLM"/>
    </source>
</evidence>
<organism evidence="2 3">
    <name type="scientific">Ancylobacter vacuolatus</name>
    <dbReference type="NCBI Taxonomy" id="223389"/>
    <lineage>
        <taxon>Bacteria</taxon>
        <taxon>Pseudomonadati</taxon>
        <taxon>Pseudomonadota</taxon>
        <taxon>Alphaproteobacteria</taxon>
        <taxon>Hyphomicrobiales</taxon>
        <taxon>Xanthobacteraceae</taxon>
        <taxon>Ancylobacter</taxon>
    </lineage>
</organism>